<feature type="compositionally biased region" description="Basic and acidic residues" evidence="1">
    <location>
        <begin position="129"/>
        <end position="148"/>
    </location>
</feature>
<feature type="region of interest" description="Disordered" evidence="1">
    <location>
        <begin position="21"/>
        <end position="415"/>
    </location>
</feature>
<evidence type="ECO:0000256" key="1">
    <source>
        <dbReference type="SAM" id="MobiDB-lite"/>
    </source>
</evidence>
<feature type="compositionally biased region" description="Low complexity" evidence="1">
    <location>
        <begin position="330"/>
        <end position="351"/>
    </location>
</feature>
<keyword evidence="3" id="KW-1185">Reference proteome</keyword>
<feature type="region of interest" description="Disordered" evidence="1">
    <location>
        <begin position="439"/>
        <end position="469"/>
    </location>
</feature>
<sequence>RVQHEILGARAAGDRELAEDDLRWQLANMPRATPASTPAASPGPGGLATGGQGAPAGGLRAAGPAAGGPPAASAWERDDELESVLPEDLELDQREDVQARGRQRGDGGPVARPPGRLPARLHLRGQCRLRGDRRERPEAKAGEVLVDRGRRKAAQHRGQGAEVRDRKRRHAAEGCRHVRRAQGPERPVIHAARGAAAFAREAQDPVQEHPLHHRPADGPRRWVRGAGGLAPRAHGRGEARERAGGRGHGRQVRSVAAAGADRAGARRPPGAAVQEVLRPAADARAAARGGRALAADDVRQGRLHPEAAGRGGPRAPVQHGRQGRAGAGSGAPAAGRRGAPAAEEGGVPHGADQGPRRHARGGARAPSDREVDAWRGEVRAAHAGERGVLAGLGPEPHRPDHPPRPPAGPARRAAAHRRCFGLARGGGLQPRALAAGGHCAAGRLGEPPEFPPRLPLSQPPPAKRARQGL</sequence>
<feature type="compositionally biased region" description="Gly residues" evidence="1">
    <location>
        <begin position="43"/>
        <end position="56"/>
    </location>
</feature>
<protein>
    <submittedName>
        <fullName evidence="2">Uncharacterized protein</fullName>
    </submittedName>
</protein>
<organism evidence="2 3">
    <name type="scientific">Prorocentrum cordatum</name>
    <dbReference type="NCBI Taxonomy" id="2364126"/>
    <lineage>
        <taxon>Eukaryota</taxon>
        <taxon>Sar</taxon>
        <taxon>Alveolata</taxon>
        <taxon>Dinophyceae</taxon>
        <taxon>Prorocentrales</taxon>
        <taxon>Prorocentraceae</taxon>
        <taxon>Prorocentrum</taxon>
    </lineage>
</organism>
<evidence type="ECO:0000313" key="2">
    <source>
        <dbReference type="EMBL" id="CAK0860620.1"/>
    </source>
</evidence>
<accession>A0ABN9UL91</accession>
<feature type="compositionally biased region" description="Basic and acidic residues" evidence="1">
    <location>
        <begin position="91"/>
        <end position="105"/>
    </location>
</feature>
<comment type="caution">
    <text evidence="2">The sequence shown here is derived from an EMBL/GenBank/DDBJ whole genome shotgun (WGS) entry which is preliminary data.</text>
</comment>
<feature type="compositionally biased region" description="Basic and acidic residues" evidence="1">
    <location>
        <begin position="294"/>
        <end position="307"/>
    </location>
</feature>
<feature type="compositionally biased region" description="Low complexity" evidence="1">
    <location>
        <begin position="191"/>
        <end position="200"/>
    </location>
</feature>
<feature type="compositionally biased region" description="Pro residues" evidence="1">
    <location>
        <begin position="448"/>
        <end position="462"/>
    </location>
</feature>
<name>A0ABN9UL91_9DINO</name>
<reference evidence="2" key="1">
    <citation type="submission" date="2023-10" db="EMBL/GenBank/DDBJ databases">
        <authorList>
            <person name="Chen Y."/>
            <person name="Shah S."/>
            <person name="Dougan E. K."/>
            <person name="Thang M."/>
            <person name="Chan C."/>
        </authorList>
    </citation>
    <scope>NUCLEOTIDE SEQUENCE [LARGE SCALE GENOMIC DNA]</scope>
</reference>
<evidence type="ECO:0000313" key="3">
    <source>
        <dbReference type="Proteomes" id="UP001189429"/>
    </source>
</evidence>
<feature type="compositionally biased region" description="Basic and acidic residues" evidence="1">
    <location>
        <begin position="235"/>
        <end position="244"/>
    </location>
</feature>
<feature type="compositionally biased region" description="Low complexity" evidence="1">
    <location>
        <begin position="57"/>
        <end position="74"/>
    </location>
</feature>
<feature type="compositionally biased region" description="Basic and acidic residues" evidence="1">
    <location>
        <begin position="366"/>
        <end position="385"/>
    </location>
</feature>
<feature type="compositionally biased region" description="Low complexity" evidence="1">
    <location>
        <begin position="256"/>
        <end position="272"/>
    </location>
</feature>
<feature type="compositionally biased region" description="Low complexity" evidence="1">
    <location>
        <begin position="280"/>
        <end position="293"/>
    </location>
</feature>
<feature type="compositionally biased region" description="Acidic residues" evidence="1">
    <location>
        <begin position="77"/>
        <end position="90"/>
    </location>
</feature>
<dbReference type="EMBL" id="CAUYUJ010015996">
    <property type="protein sequence ID" value="CAK0860620.1"/>
    <property type="molecule type" value="Genomic_DNA"/>
</dbReference>
<feature type="non-terminal residue" evidence="2">
    <location>
        <position position="1"/>
    </location>
</feature>
<proteinExistence type="predicted"/>
<feature type="compositionally biased region" description="Basic and acidic residues" evidence="1">
    <location>
        <begin position="201"/>
        <end position="220"/>
    </location>
</feature>
<gene>
    <name evidence="2" type="ORF">PCOR1329_LOCUS49528</name>
</gene>
<feature type="compositionally biased region" description="Low complexity" evidence="1">
    <location>
        <begin position="30"/>
        <end position="42"/>
    </location>
</feature>
<dbReference type="Proteomes" id="UP001189429">
    <property type="component" value="Unassembled WGS sequence"/>
</dbReference>